<evidence type="ECO:0000313" key="1">
    <source>
        <dbReference type="EMBL" id="EJD39718.1"/>
    </source>
</evidence>
<evidence type="ECO:0000313" key="2">
    <source>
        <dbReference type="Proteomes" id="UP000006514"/>
    </source>
</evidence>
<dbReference type="EMBL" id="JH687810">
    <property type="protein sequence ID" value="EJD39718.1"/>
    <property type="molecule type" value="Genomic_DNA"/>
</dbReference>
<feature type="non-terminal residue" evidence="1">
    <location>
        <position position="365"/>
    </location>
</feature>
<proteinExistence type="predicted"/>
<dbReference type="KEGG" id="adl:AURDEDRAFT_116052"/>
<reference evidence="2" key="1">
    <citation type="journal article" date="2012" name="Science">
        <title>The Paleozoic origin of enzymatic lignin decomposition reconstructed from 31 fungal genomes.</title>
        <authorList>
            <person name="Floudas D."/>
            <person name="Binder M."/>
            <person name="Riley R."/>
            <person name="Barry K."/>
            <person name="Blanchette R.A."/>
            <person name="Henrissat B."/>
            <person name="Martinez A.T."/>
            <person name="Otillar R."/>
            <person name="Spatafora J.W."/>
            <person name="Yadav J.S."/>
            <person name="Aerts A."/>
            <person name="Benoit I."/>
            <person name="Boyd A."/>
            <person name="Carlson A."/>
            <person name="Copeland A."/>
            <person name="Coutinho P.M."/>
            <person name="de Vries R.P."/>
            <person name="Ferreira P."/>
            <person name="Findley K."/>
            <person name="Foster B."/>
            <person name="Gaskell J."/>
            <person name="Glotzer D."/>
            <person name="Gorecki P."/>
            <person name="Heitman J."/>
            <person name="Hesse C."/>
            <person name="Hori C."/>
            <person name="Igarashi K."/>
            <person name="Jurgens J.A."/>
            <person name="Kallen N."/>
            <person name="Kersten P."/>
            <person name="Kohler A."/>
            <person name="Kuees U."/>
            <person name="Kumar T.K.A."/>
            <person name="Kuo A."/>
            <person name="LaButti K."/>
            <person name="Larrondo L.F."/>
            <person name="Lindquist E."/>
            <person name="Ling A."/>
            <person name="Lombard V."/>
            <person name="Lucas S."/>
            <person name="Lundell T."/>
            <person name="Martin R."/>
            <person name="McLaughlin D.J."/>
            <person name="Morgenstern I."/>
            <person name="Morin E."/>
            <person name="Murat C."/>
            <person name="Nagy L.G."/>
            <person name="Nolan M."/>
            <person name="Ohm R.A."/>
            <person name="Patyshakuliyeva A."/>
            <person name="Rokas A."/>
            <person name="Ruiz-Duenas F.J."/>
            <person name="Sabat G."/>
            <person name="Salamov A."/>
            <person name="Samejima M."/>
            <person name="Schmutz J."/>
            <person name="Slot J.C."/>
            <person name="St John F."/>
            <person name="Stenlid J."/>
            <person name="Sun H."/>
            <person name="Sun S."/>
            <person name="Syed K."/>
            <person name="Tsang A."/>
            <person name="Wiebenga A."/>
            <person name="Young D."/>
            <person name="Pisabarro A."/>
            <person name="Eastwood D.C."/>
            <person name="Martin F."/>
            <person name="Cullen D."/>
            <person name="Grigoriev I.V."/>
            <person name="Hibbett D.S."/>
        </authorList>
    </citation>
    <scope>NUCLEOTIDE SEQUENCE [LARGE SCALE GENOMIC DNA]</scope>
    <source>
        <strain evidence="2">TFB10046</strain>
    </source>
</reference>
<organism evidence="1 2">
    <name type="scientific">Auricularia subglabra (strain TFB-10046 / SS5)</name>
    <name type="common">White-rot fungus</name>
    <name type="synonym">Auricularia delicata (strain TFB10046)</name>
    <dbReference type="NCBI Taxonomy" id="717982"/>
    <lineage>
        <taxon>Eukaryota</taxon>
        <taxon>Fungi</taxon>
        <taxon>Dikarya</taxon>
        <taxon>Basidiomycota</taxon>
        <taxon>Agaricomycotina</taxon>
        <taxon>Agaricomycetes</taxon>
        <taxon>Auriculariales</taxon>
        <taxon>Auriculariaceae</taxon>
        <taxon>Auricularia</taxon>
    </lineage>
</organism>
<name>J0LJ35_AURST</name>
<keyword evidence="2" id="KW-1185">Reference proteome</keyword>
<dbReference type="InParanoid" id="J0LJ35"/>
<protein>
    <recommendedName>
        <fullName evidence="3">F-box domain-containing protein</fullName>
    </recommendedName>
</protein>
<gene>
    <name evidence="1" type="ORF">AURDEDRAFT_116052</name>
</gene>
<sequence>MAASRSRQLPLDLEYSERYGPDTICQSIVDAVHRYMPRLRSFKWISDIRRFNLCLPAPQLREFCSEWAYTIPRDFLGGSAGALRVLHLGEAKFPVECPALATVTDLRAGCPGYGCLDLGFRRIFDLCPRLEILDLHYDVLPAGPAPRTLRKVSLEARRNLLPLYKEWELEPVADVLLSTGALNVDFKISTFISGALDLSVFYMYYDSQVRIVAQLPGARLRTYICREFVGSSLEPIPALIDMLLDGPAVSEMHTLTVPLGVLGPALAAMPRWPSLTRLSVHIYQHSKFEGRHYDYYHKIPPRFEWRPLALLRNAPPLETLDIRVHPSGASPTLEDARDLAARLVPLGRSIPREVHVHGFPEDVSR</sequence>
<dbReference type="Proteomes" id="UP000006514">
    <property type="component" value="Unassembled WGS sequence"/>
</dbReference>
<dbReference type="AlphaFoldDB" id="J0LJ35"/>
<evidence type="ECO:0008006" key="3">
    <source>
        <dbReference type="Google" id="ProtNLM"/>
    </source>
</evidence>
<accession>J0LJ35</accession>